<comment type="subcellular location">
    <subcellularLocation>
        <location evidence="1">Cell membrane</location>
        <topology evidence="1">Multi-pass membrane protein</topology>
    </subcellularLocation>
</comment>
<evidence type="ECO:0000259" key="10">
    <source>
        <dbReference type="Pfam" id="PF07670"/>
    </source>
</evidence>
<evidence type="ECO:0000256" key="1">
    <source>
        <dbReference type="ARBA" id="ARBA00004651"/>
    </source>
</evidence>
<feature type="transmembrane region" description="Helical" evidence="7">
    <location>
        <begin position="335"/>
        <end position="355"/>
    </location>
</feature>
<name>A0ABY4R666_9GAMM</name>
<sequence length="395" mass="42905">MSRILHFVLALVVVALLALLVSRDRKNIRVRFIIQLLVIEVLLAWFFLNSEAGLGFVKGFAGLFDYLLKYAAEGTNFVFGGMNEKGLAFFFLNVLCPIVFISALIGILQHFRILPIVIRAIGTVLSKVNGMGKLESFNAVSSLILGQSENFIAYKDILGQMSQRRMYTMAATAMSTVSMSIVGAYMTMLQPQYVVAALVLNMFSTFIVLSLINPYRVDSEEDLQLSDLHKGQSFFEMLGEYILAGFRVAIIVAAMLIGFIAIISGINALFDAIFGISFQGVLGYVFFPFAWVMGVPASEALQVGSIMATKLVSNEFVAMMDLQKIAGQLSPRGEGILSVFLVSFANFSSIGIVAGAIKGLHEEQGNVVSRFGLKLLYGSTLVSVLSASIAGLVLS</sequence>
<dbReference type="Pfam" id="PF07670">
    <property type="entry name" value="Gate"/>
    <property type="match status" value="1"/>
</dbReference>
<dbReference type="PANTHER" id="PTHR10590">
    <property type="entry name" value="SODIUM/NUCLEOSIDE COTRANSPORTER"/>
    <property type="match status" value="1"/>
</dbReference>
<dbReference type="InterPro" id="IPR002668">
    <property type="entry name" value="CNT_N_dom"/>
</dbReference>
<feature type="domain" description="Concentrative nucleoside transporter C-terminal" evidence="9">
    <location>
        <begin position="193"/>
        <end position="391"/>
    </location>
</feature>
<feature type="domain" description="Concentrative nucleoside transporter N-terminal" evidence="8">
    <location>
        <begin position="10"/>
        <end position="82"/>
    </location>
</feature>
<evidence type="ECO:0000256" key="4">
    <source>
        <dbReference type="ARBA" id="ARBA00022692"/>
    </source>
</evidence>
<dbReference type="InterPro" id="IPR018270">
    <property type="entry name" value="C_nuclsd_transpt_met_bac"/>
</dbReference>
<feature type="transmembrane region" description="Helical" evidence="7">
    <location>
        <begin position="193"/>
        <end position="212"/>
    </location>
</feature>
<reference evidence="11" key="1">
    <citation type="submission" date="2021-09" db="EMBL/GenBank/DDBJ databases">
        <title>First case of bloodstream infection caused by Mixta hanseatica sp. nov., a member of the Erwiniaceae family.</title>
        <authorList>
            <person name="Both A."/>
            <person name="Huang J."/>
            <person name="Wenzel P."/>
            <person name="Aepfelbacher M."/>
            <person name="Rohde H."/>
            <person name="Christner M."/>
            <person name="Hentschke M."/>
        </authorList>
    </citation>
    <scope>NUCLEOTIDE SEQUENCE</scope>
    <source>
        <strain evidence="11">X22927</strain>
    </source>
</reference>
<evidence type="ECO:0000256" key="7">
    <source>
        <dbReference type="RuleBase" id="RU362018"/>
    </source>
</evidence>
<feature type="transmembrane region" description="Helical" evidence="7">
    <location>
        <begin position="272"/>
        <end position="292"/>
    </location>
</feature>
<dbReference type="EMBL" id="CP082904">
    <property type="protein sequence ID" value="UQY43092.1"/>
    <property type="molecule type" value="Genomic_DNA"/>
</dbReference>
<dbReference type="Pfam" id="PF01773">
    <property type="entry name" value="Nucleos_tra2_N"/>
    <property type="match status" value="1"/>
</dbReference>
<feature type="transmembrane region" description="Helical" evidence="7">
    <location>
        <begin position="87"/>
        <end position="108"/>
    </location>
</feature>
<protein>
    <recommendedName>
        <fullName evidence="7">Nucleoside permease</fullName>
    </recommendedName>
</protein>
<evidence type="ECO:0000259" key="9">
    <source>
        <dbReference type="Pfam" id="PF07662"/>
    </source>
</evidence>
<dbReference type="Proteomes" id="UP001056635">
    <property type="component" value="Chromosome"/>
</dbReference>
<comment type="similarity">
    <text evidence="2 7">Belongs to the concentrative nucleoside transporter (CNT) (TC 2.A.41) family.</text>
</comment>
<evidence type="ECO:0000256" key="5">
    <source>
        <dbReference type="ARBA" id="ARBA00022989"/>
    </source>
</evidence>
<dbReference type="PANTHER" id="PTHR10590:SF21">
    <property type="entry name" value="NUCLEOSIDE PERMEASE NUPC"/>
    <property type="match status" value="1"/>
</dbReference>
<feature type="domain" description="Nucleoside transporter/FeoB GTPase Gate" evidence="10">
    <location>
        <begin position="91"/>
        <end position="190"/>
    </location>
</feature>
<feature type="transmembrane region" description="Helical" evidence="7">
    <location>
        <begin position="167"/>
        <end position="187"/>
    </location>
</feature>
<organism evidence="11 12">
    <name type="scientific">Mixta hanseatica</name>
    <dbReference type="NCBI Taxonomy" id="2872648"/>
    <lineage>
        <taxon>Bacteria</taxon>
        <taxon>Pseudomonadati</taxon>
        <taxon>Pseudomonadota</taxon>
        <taxon>Gammaproteobacteria</taxon>
        <taxon>Enterobacterales</taxon>
        <taxon>Erwiniaceae</taxon>
        <taxon>Mixta</taxon>
    </lineage>
</organism>
<feature type="transmembrane region" description="Helical" evidence="7">
    <location>
        <begin position="6"/>
        <end position="23"/>
    </location>
</feature>
<dbReference type="InterPro" id="IPR011657">
    <property type="entry name" value="CNT_C_dom"/>
</dbReference>
<feature type="transmembrane region" description="Helical" evidence="7">
    <location>
        <begin position="241"/>
        <end position="266"/>
    </location>
</feature>
<keyword evidence="4 7" id="KW-0812">Transmembrane</keyword>
<keyword evidence="12" id="KW-1185">Reference proteome</keyword>
<keyword evidence="3" id="KW-1003">Cell membrane</keyword>
<feature type="transmembrane region" description="Helical" evidence="7">
    <location>
        <begin position="375"/>
        <end position="394"/>
    </location>
</feature>
<dbReference type="RefSeq" id="WP_249891786.1">
    <property type="nucleotide sequence ID" value="NZ_CP082904.1"/>
</dbReference>
<gene>
    <name evidence="11" type="ORF">K6958_14430</name>
</gene>
<dbReference type="InterPro" id="IPR011642">
    <property type="entry name" value="Gate_dom"/>
</dbReference>
<proteinExistence type="inferred from homology"/>
<dbReference type="NCBIfam" id="TIGR00804">
    <property type="entry name" value="nupC"/>
    <property type="match status" value="1"/>
</dbReference>
<evidence type="ECO:0000256" key="3">
    <source>
        <dbReference type="ARBA" id="ARBA00022475"/>
    </source>
</evidence>
<evidence type="ECO:0000256" key="6">
    <source>
        <dbReference type="ARBA" id="ARBA00023136"/>
    </source>
</evidence>
<keyword evidence="5 7" id="KW-1133">Transmembrane helix</keyword>
<evidence type="ECO:0000313" key="11">
    <source>
        <dbReference type="EMBL" id="UQY43092.1"/>
    </source>
</evidence>
<keyword evidence="6 7" id="KW-0472">Membrane</keyword>
<keyword evidence="7" id="KW-0813">Transport</keyword>
<dbReference type="InterPro" id="IPR008276">
    <property type="entry name" value="C_nuclsd_transpt"/>
</dbReference>
<evidence type="ECO:0000256" key="2">
    <source>
        <dbReference type="ARBA" id="ARBA00009033"/>
    </source>
</evidence>
<dbReference type="Pfam" id="PF07662">
    <property type="entry name" value="Nucleos_tra2_C"/>
    <property type="match status" value="1"/>
</dbReference>
<evidence type="ECO:0000313" key="12">
    <source>
        <dbReference type="Proteomes" id="UP001056635"/>
    </source>
</evidence>
<accession>A0ABY4R666</accession>
<feature type="transmembrane region" description="Helical" evidence="7">
    <location>
        <begin position="30"/>
        <end position="48"/>
    </location>
</feature>
<evidence type="ECO:0000259" key="8">
    <source>
        <dbReference type="Pfam" id="PF01773"/>
    </source>
</evidence>